<feature type="signal peptide" evidence="1">
    <location>
        <begin position="1"/>
        <end position="20"/>
    </location>
</feature>
<evidence type="ECO:0000256" key="1">
    <source>
        <dbReference type="SAM" id="SignalP"/>
    </source>
</evidence>
<accession>A0ABW3HYX8</accession>
<proteinExistence type="predicted"/>
<dbReference type="RefSeq" id="WP_377712128.1">
    <property type="nucleotide sequence ID" value="NZ_JBHTJM010000001.1"/>
</dbReference>
<protein>
    <submittedName>
        <fullName evidence="2">Carboxypeptidase-like regulatory domain-containing protein</fullName>
    </submittedName>
</protein>
<name>A0ABW3HYX8_9FLAO</name>
<dbReference type="Pfam" id="PF13715">
    <property type="entry name" value="CarbopepD_reg_2"/>
    <property type="match status" value="1"/>
</dbReference>
<comment type="caution">
    <text evidence="2">The sequence shown here is derived from an EMBL/GenBank/DDBJ whole genome shotgun (WGS) entry which is preliminary data.</text>
</comment>
<evidence type="ECO:0000313" key="2">
    <source>
        <dbReference type="EMBL" id="MFD0962450.1"/>
    </source>
</evidence>
<keyword evidence="1" id="KW-0732">Signal</keyword>
<sequence length="499" mass="58206">MVNRFSIFLCFLLAGYTISAQTTIAAKVIDTDSKDPIPFLTVKYAEGKGVVTNEEGDFSITINEDIKETDSIQLSYMGYGKKSFAIKGFNLSTIELKEEALELATVFVTDKKLPPEEIIERVKNNLTRNYKGGYTKNKFFLRESYSQYYKQFDFGFKKSSIKELNKELIDSIANSIPKRMAYYNETLGNLYTQNFNSQQKLNIIKGSKLFNKDLNLSFEALNKKLMDIMNKNIKRDSYLKIRSGIIGTKVEVDSIVNDVKEAEKKAKENPHEHFHDQRTKTLRYLLGNLFYEEDSEMNMLHKSHKYEFELLDYAEVNDDLAYVISYRSKNGNGFNGKMYVNTDDFAVLRIDYASSKNIYDKKFNMFGINANHINFEGSMHFSKHDENKYYTLQYLQHRNLDSFKLDRPLAVIEKNKHVKGKRKQNELKLQMLFNLINRSTYDLVIFNSEEVNNDVVNNITENKKVEVKHFSKYNPDFWKGYNIIEPNKAIRSFTAEEQL</sequence>
<dbReference type="Proteomes" id="UP001596997">
    <property type="component" value="Unassembled WGS sequence"/>
</dbReference>
<dbReference type="EMBL" id="JBHTJM010000001">
    <property type="protein sequence ID" value="MFD0962450.1"/>
    <property type="molecule type" value="Genomic_DNA"/>
</dbReference>
<organism evidence="2 3">
    <name type="scientific">Pseudofulvibacter geojedonensis</name>
    <dbReference type="NCBI Taxonomy" id="1123758"/>
    <lineage>
        <taxon>Bacteria</taxon>
        <taxon>Pseudomonadati</taxon>
        <taxon>Bacteroidota</taxon>
        <taxon>Flavobacteriia</taxon>
        <taxon>Flavobacteriales</taxon>
        <taxon>Flavobacteriaceae</taxon>
        <taxon>Pseudofulvibacter</taxon>
    </lineage>
</organism>
<keyword evidence="3" id="KW-1185">Reference proteome</keyword>
<evidence type="ECO:0000313" key="3">
    <source>
        <dbReference type="Proteomes" id="UP001596997"/>
    </source>
</evidence>
<gene>
    <name evidence="2" type="ORF">ACFQ1O_00355</name>
</gene>
<reference evidence="3" key="1">
    <citation type="journal article" date="2019" name="Int. J. Syst. Evol. Microbiol.">
        <title>The Global Catalogue of Microorganisms (GCM) 10K type strain sequencing project: providing services to taxonomists for standard genome sequencing and annotation.</title>
        <authorList>
            <consortium name="The Broad Institute Genomics Platform"/>
            <consortium name="The Broad Institute Genome Sequencing Center for Infectious Disease"/>
            <person name="Wu L."/>
            <person name="Ma J."/>
        </authorList>
    </citation>
    <scope>NUCLEOTIDE SEQUENCE [LARGE SCALE GENOMIC DNA]</scope>
    <source>
        <strain evidence="3">CCUG 62114</strain>
    </source>
</reference>
<feature type="chain" id="PRO_5045418627" evidence="1">
    <location>
        <begin position="21"/>
        <end position="499"/>
    </location>
</feature>